<evidence type="ECO:0000256" key="1">
    <source>
        <dbReference type="SAM" id="Phobius"/>
    </source>
</evidence>
<dbReference type="AlphaFoldDB" id="A0A699QLM9"/>
<gene>
    <name evidence="2" type="ORF">Tci_843101</name>
</gene>
<proteinExistence type="predicted"/>
<protein>
    <submittedName>
        <fullName evidence="2">Uncharacterized protein</fullName>
    </submittedName>
</protein>
<keyword evidence="1" id="KW-0472">Membrane</keyword>
<feature type="transmembrane region" description="Helical" evidence="1">
    <location>
        <begin position="12"/>
        <end position="36"/>
    </location>
</feature>
<evidence type="ECO:0000313" key="2">
    <source>
        <dbReference type="EMBL" id="GFC71131.1"/>
    </source>
</evidence>
<comment type="caution">
    <text evidence="2">The sequence shown here is derived from an EMBL/GenBank/DDBJ whole genome shotgun (WGS) entry which is preliminary data.</text>
</comment>
<reference evidence="2" key="1">
    <citation type="journal article" date="2019" name="Sci. Rep.">
        <title>Draft genome of Tanacetum cinerariifolium, the natural source of mosquito coil.</title>
        <authorList>
            <person name="Yamashiro T."/>
            <person name="Shiraishi A."/>
            <person name="Satake H."/>
            <person name="Nakayama K."/>
        </authorList>
    </citation>
    <scope>NUCLEOTIDE SEQUENCE</scope>
</reference>
<keyword evidence="1" id="KW-0812">Transmembrane</keyword>
<sequence>FSDSTITSLPFLLVTGVTTLAVANTGLAVGISSLLVGTDPSARVLAVGMDPLPMGTSTTLLAKTVAASIEVNIVAISSVSSLTIYVAASPSSILLPLIVASSPELVAATPSLSSNCLTLSFNRLIFTS</sequence>
<feature type="non-terminal residue" evidence="2">
    <location>
        <position position="1"/>
    </location>
</feature>
<organism evidence="2">
    <name type="scientific">Tanacetum cinerariifolium</name>
    <name type="common">Dalmatian daisy</name>
    <name type="synonym">Chrysanthemum cinerariifolium</name>
    <dbReference type="NCBI Taxonomy" id="118510"/>
    <lineage>
        <taxon>Eukaryota</taxon>
        <taxon>Viridiplantae</taxon>
        <taxon>Streptophyta</taxon>
        <taxon>Embryophyta</taxon>
        <taxon>Tracheophyta</taxon>
        <taxon>Spermatophyta</taxon>
        <taxon>Magnoliopsida</taxon>
        <taxon>eudicotyledons</taxon>
        <taxon>Gunneridae</taxon>
        <taxon>Pentapetalae</taxon>
        <taxon>asterids</taxon>
        <taxon>campanulids</taxon>
        <taxon>Asterales</taxon>
        <taxon>Asteraceae</taxon>
        <taxon>Asteroideae</taxon>
        <taxon>Anthemideae</taxon>
        <taxon>Anthemidinae</taxon>
        <taxon>Tanacetum</taxon>
    </lineage>
</organism>
<keyword evidence="1" id="KW-1133">Transmembrane helix</keyword>
<accession>A0A699QLM9</accession>
<name>A0A699QLM9_TANCI</name>
<dbReference type="EMBL" id="BKCJ011032004">
    <property type="protein sequence ID" value="GFC71131.1"/>
    <property type="molecule type" value="Genomic_DNA"/>
</dbReference>